<dbReference type="PROSITE" id="PS50071">
    <property type="entry name" value="HOMEOBOX_2"/>
    <property type="match status" value="1"/>
</dbReference>
<gene>
    <name evidence="7" type="primary">hbx3</name>
    <name evidence="7" type="ORF">PPL_11575</name>
</gene>
<dbReference type="InterPro" id="IPR009057">
    <property type="entry name" value="Homeodomain-like_sf"/>
</dbReference>
<dbReference type="OMA" id="ERECNDY"/>
<keyword evidence="2 4" id="KW-0371">Homeobox</keyword>
<evidence type="ECO:0000256" key="3">
    <source>
        <dbReference type="ARBA" id="ARBA00023242"/>
    </source>
</evidence>
<organism evidence="7 8">
    <name type="scientific">Heterostelium pallidum (strain ATCC 26659 / Pp 5 / PN500)</name>
    <name type="common">Cellular slime mold</name>
    <name type="synonym">Polysphondylium pallidum</name>
    <dbReference type="NCBI Taxonomy" id="670386"/>
    <lineage>
        <taxon>Eukaryota</taxon>
        <taxon>Amoebozoa</taxon>
        <taxon>Evosea</taxon>
        <taxon>Eumycetozoa</taxon>
        <taxon>Dictyostelia</taxon>
        <taxon>Acytosteliales</taxon>
        <taxon>Acytosteliaceae</taxon>
        <taxon>Heterostelium</taxon>
    </lineage>
</organism>
<dbReference type="STRING" id="670386.D3BVI4"/>
<dbReference type="SMART" id="SM00389">
    <property type="entry name" value="HOX"/>
    <property type="match status" value="1"/>
</dbReference>
<dbReference type="SUPFAM" id="SSF46689">
    <property type="entry name" value="Homeodomain-like"/>
    <property type="match status" value="1"/>
</dbReference>
<dbReference type="InterPro" id="IPR001356">
    <property type="entry name" value="HD"/>
</dbReference>
<feature type="domain" description="Homeobox" evidence="6">
    <location>
        <begin position="342"/>
        <end position="408"/>
    </location>
</feature>
<evidence type="ECO:0000313" key="7">
    <source>
        <dbReference type="EMBL" id="EFA74607.1"/>
    </source>
</evidence>
<dbReference type="InterPro" id="IPR050224">
    <property type="entry name" value="TALE_homeobox"/>
</dbReference>
<dbReference type="InParanoid" id="D3BVI4"/>
<evidence type="ECO:0000256" key="4">
    <source>
        <dbReference type="PROSITE-ProRule" id="PRU00108"/>
    </source>
</evidence>
<comment type="caution">
    <text evidence="7">The sequence shown here is derived from an EMBL/GenBank/DDBJ whole genome shotgun (WGS) entry which is preliminary data.</text>
</comment>
<dbReference type="AlphaFoldDB" id="D3BVI4"/>
<dbReference type="GO" id="GO:0003677">
    <property type="term" value="F:DNA binding"/>
    <property type="evidence" value="ECO:0007669"/>
    <property type="project" value="UniProtKB-UniRule"/>
</dbReference>
<evidence type="ECO:0000256" key="5">
    <source>
        <dbReference type="SAM" id="MobiDB-lite"/>
    </source>
</evidence>
<evidence type="ECO:0000256" key="1">
    <source>
        <dbReference type="ARBA" id="ARBA00023125"/>
    </source>
</evidence>
<dbReference type="Pfam" id="PF05920">
    <property type="entry name" value="Homeobox_KN"/>
    <property type="match status" value="1"/>
</dbReference>
<dbReference type="Gene3D" id="1.10.10.60">
    <property type="entry name" value="Homeodomain-like"/>
    <property type="match status" value="1"/>
</dbReference>
<dbReference type="RefSeq" id="XP_020426741.1">
    <property type="nucleotide sequence ID" value="XM_020582325.1"/>
</dbReference>
<name>D3BVI4_HETP5</name>
<feature type="DNA-binding region" description="Homeobox" evidence="4">
    <location>
        <begin position="344"/>
        <end position="409"/>
    </location>
</feature>
<evidence type="ECO:0000259" key="6">
    <source>
        <dbReference type="PROSITE" id="PS50071"/>
    </source>
</evidence>
<keyword evidence="3 4" id="KW-0539">Nucleus</keyword>
<dbReference type="GeneID" id="31367043"/>
<protein>
    <submittedName>
        <fullName evidence="7">Putative homeobox transcription factor</fullName>
    </submittedName>
</protein>
<proteinExistence type="predicted"/>
<dbReference type="Proteomes" id="UP000001396">
    <property type="component" value="Unassembled WGS sequence"/>
</dbReference>
<dbReference type="GO" id="GO:0005634">
    <property type="term" value="C:nucleus"/>
    <property type="evidence" value="ECO:0007669"/>
    <property type="project" value="UniProtKB-SubCell"/>
</dbReference>
<dbReference type="PANTHER" id="PTHR11850">
    <property type="entry name" value="HOMEOBOX PROTEIN TRANSCRIPTION FACTORS"/>
    <property type="match status" value="1"/>
</dbReference>
<dbReference type="EMBL" id="ADBJ01000062">
    <property type="protein sequence ID" value="EFA74607.1"/>
    <property type="molecule type" value="Genomic_DNA"/>
</dbReference>
<sequence length="450" mass="52449">MDPSIIYDSIQVINENDLINANHMNTNNDNNVNQNDQVDHLLSDIQKYNYTFESNNQNSHHFDSEDGSSPTTNNNFICNNSCIKDAQSSPIASSPMITQSSIPSTPEDYGIINNVHISNCLNYLNNNSNNNNIINYPIPLNNNNNNNDNINNNDNNDNCSPNINESYDDIVDEPMYYTGMVEGEDENRFYDTYQQKILNMVTDIEKSEFHIKFLNFLVYLSGIQFFPTIEPCSKFADEPINFDLTPFIKCQKLDLIHTPQFAHTVSVLESFYKKELLLLDNEQSKRINQLSKILNLCLHVKPLLYQETDSKYKQIRSTFQVIKSFQKSNSCDIILKIQKTYSKEHKHRRILSAEQEECMNNWFSQHSKFETGPYPEDAEKSILGALNNLSKSQLDNWFGNKRMRNKLKRQKTEQSYQVEDDDDDESEEYESESESNQYDEHYQYNENEEN</sequence>
<keyword evidence="8" id="KW-1185">Reference proteome</keyword>
<reference evidence="7 8" key="1">
    <citation type="journal article" date="2011" name="Genome Res.">
        <title>Phylogeny-wide analysis of social amoeba genomes highlights ancient origins for complex intercellular communication.</title>
        <authorList>
            <person name="Heidel A.J."/>
            <person name="Lawal H.M."/>
            <person name="Felder M."/>
            <person name="Schilde C."/>
            <person name="Helps N.R."/>
            <person name="Tunggal B."/>
            <person name="Rivero F."/>
            <person name="John U."/>
            <person name="Schleicher M."/>
            <person name="Eichinger L."/>
            <person name="Platzer M."/>
            <person name="Noegel A.A."/>
            <person name="Schaap P."/>
            <person name="Gloeckner G."/>
        </authorList>
    </citation>
    <scope>NUCLEOTIDE SEQUENCE [LARGE SCALE GENOMIC DNA]</scope>
    <source>
        <strain evidence="8">ATCC 26659 / Pp 5 / PN500</strain>
    </source>
</reference>
<dbReference type="InterPro" id="IPR008422">
    <property type="entry name" value="KN_HD"/>
</dbReference>
<feature type="compositionally biased region" description="Acidic residues" evidence="5">
    <location>
        <begin position="418"/>
        <end position="433"/>
    </location>
</feature>
<dbReference type="GO" id="GO:0006355">
    <property type="term" value="P:regulation of DNA-templated transcription"/>
    <property type="evidence" value="ECO:0007669"/>
    <property type="project" value="InterPro"/>
</dbReference>
<keyword evidence="1 4" id="KW-0238">DNA-binding</keyword>
<dbReference type="CDD" id="cd00086">
    <property type="entry name" value="homeodomain"/>
    <property type="match status" value="1"/>
</dbReference>
<evidence type="ECO:0000313" key="8">
    <source>
        <dbReference type="Proteomes" id="UP000001396"/>
    </source>
</evidence>
<feature type="region of interest" description="Disordered" evidence="5">
    <location>
        <begin position="406"/>
        <end position="450"/>
    </location>
</feature>
<comment type="subcellular location">
    <subcellularLocation>
        <location evidence="4">Nucleus</location>
    </subcellularLocation>
</comment>
<accession>D3BVI4</accession>
<evidence type="ECO:0000256" key="2">
    <source>
        <dbReference type="ARBA" id="ARBA00023155"/>
    </source>
</evidence>